<name>A0A5C4LUR1_9PSEU</name>
<dbReference type="AlphaFoldDB" id="A0A5C4LUR1"/>
<accession>A0A5C4LUR1</accession>
<reference evidence="1 2" key="1">
    <citation type="submission" date="2019-06" db="EMBL/GenBank/DDBJ databases">
        <title>Amycolatopsis alkalitolerans sp. nov., isolated from Gastrodia elata Blume.</title>
        <authorList>
            <person name="Narsing Rao M.P."/>
            <person name="Li W.J."/>
        </authorList>
    </citation>
    <scope>NUCLEOTIDE SEQUENCE [LARGE SCALE GENOMIC DNA]</scope>
    <source>
        <strain evidence="1 2">SYSUP0005</strain>
    </source>
</reference>
<proteinExistence type="predicted"/>
<gene>
    <name evidence="1" type="ORF">FG385_32870</name>
</gene>
<protein>
    <submittedName>
        <fullName evidence="1">Uncharacterized protein</fullName>
    </submittedName>
</protein>
<dbReference type="EMBL" id="VDFW01000055">
    <property type="protein sequence ID" value="TNC19061.1"/>
    <property type="molecule type" value="Genomic_DNA"/>
</dbReference>
<sequence length="82" mass="8471">MTEQHDDNGAAPAAAAEAPVPLTRGRFALFEAPDGGFVCAVRVDGEDDDRRFHIPGKLVKMASMMGGKSPFGALGKLIGGGD</sequence>
<dbReference type="RefSeq" id="WP_139100711.1">
    <property type="nucleotide sequence ID" value="NZ_VDFW01000055.1"/>
</dbReference>
<keyword evidence="2" id="KW-1185">Reference proteome</keyword>
<comment type="caution">
    <text evidence="1">The sequence shown here is derived from an EMBL/GenBank/DDBJ whole genome shotgun (WGS) entry which is preliminary data.</text>
</comment>
<dbReference type="Proteomes" id="UP000305546">
    <property type="component" value="Unassembled WGS sequence"/>
</dbReference>
<evidence type="ECO:0000313" key="1">
    <source>
        <dbReference type="EMBL" id="TNC19061.1"/>
    </source>
</evidence>
<evidence type="ECO:0000313" key="2">
    <source>
        <dbReference type="Proteomes" id="UP000305546"/>
    </source>
</evidence>
<organism evidence="1 2">
    <name type="scientific">Amycolatopsis alkalitolerans</name>
    <dbReference type="NCBI Taxonomy" id="2547244"/>
    <lineage>
        <taxon>Bacteria</taxon>
        <taxon>Bacillati</taxon>
        <taxon>Actinomycetota</taxon>
        <taxon>Actinomycetes</taxon>
        <taxon>Pseudonocardiales</taxon>
        <taxon>Pseudonocardiaceae</taxon>
        <taxon>Amycolatopsis</taxon>
    </lineage>
</organism>